<dbReference type="VEuPathDB" id="FungiDB:RhiirFUN_005221"/>
<proteinExistence type="predicted"/>
<dbReference type="HOGENOM" id="CLU_625756_0_0_1"/>
<feature type="region of interest" description="Disordered" evidence="1">
    <location>
        <begin position="57"/>
        <end position="149"/>
    </location>
</feature>
<evidence type="ECO:0000256" key="1">
    <source>
        <dbReference type="SAM" id="MobiDB-lite"/>
    </source>
</evidence>
<keyword evidence="4" id="KW-1185">Reference proteome</keyword>
<protein>
    <submittedName>
        <fullName evidence="2">Uncharacterized protein</fullName>
    </submittedName>
</protein>
<organism evidence="2">
    <name type="scientific">Rhizophagus irregularis (strain DAOM 181602 / DAOM 197198 / MUCL 43194)</name>
    <name type="common">Arbuscular mycorrhizal fungus</name>
    <name type="synonym">Glomus intraradices</name>
    <dbReference type="NCBI Taxonomy" id="747089"/>
    <lineage>
        <taxon>Eukaryota</taxon>
        <taxon>Fungi</taxon>
        <taxon>Fungi incertae sedis</taxon>
        <taxon>Mucoromycota</taxon>
        <taxon>Glomeromycotina</taxon>
        <taxon>Glomeromycetes</taxon>
        <taxon>Glomerales</taxon>
        <taxon>Glomeraceae</taxon>
        <taxon>Rhizophagus</taxon>
    </lineage>
</organism>
<dbReference type="VEuPathDB" id="FungiDB:RhiirFUN_005225"/>
<feature type="compositionally biased region" description="Polar residues" evidence="1">
    <location>
        <begin position="140"/>
        <end position="149"/>
    </location>
</feature>
<feature type="compositionally biased region" description="Polar residues" evidence="1">
    <location>
        <begin position="100"/>
        <end position="133"/>
    </location>
</feature>
<dbReference type="AlphaFoldDB" id="U9TH33"/>
<reference evidence="2" key="2">
    <citation type="submission" date="2013-07" db="EMBL/GenBank/DDBJ databases">
        <title>The genome of an arbuscular mycorrhizal fungus provides insights into the evolution of the oldest plant symbiosis.</title>
        <authorList>
            <consortium name="DOE Joint Genome Institute"/>
            <person name="Tisserant E."/>
            <person name="Malbreil M."/>
            <person name="Kuo A."/>
            <person name="Kohler A."/>
            <person name="Symeonidi A."/>
            <person name="Balestrini R."/>
            <person name="Charron P."/>
            <person name="Duensing N."/>
            <person name="Frei-dit-Frey N."/>
            <person name="Gianinazzi-Pearson V."/>
            <person name="Gilbert B."/>
            <person name="Handa Y."/>
            <person name="Hijri M."/>
            <person name="Kaul R."/>
            <person name="Kawaguchi M."/>
            <person name="Krajinski F."/>
            <person name="Lammers P."/>
            <person name="Lapierre D."/>
            <person name="Masclaux F.G."/>
            <person name="Murat C."/>
            <person name="Morin E."/>
            <person name="Ndikumana S."/>
            <person name="Pagni M."/>
            <person name="Petitpierre D."/>
            <person name="Requena N."/>
            <person name="Rosikiewicz P."/>
            <person name="Riley R."/>
            <person name="Saito K."/>
            <person name="San Clemente H."/>
            <person name="Shapiro H."/>
            <person name="van Tuinen D."/>
            <person name="Becard G."/>
            <person name="Bonfante P."/>
            <person name="Paszkowski U."/>
            <person name="Shachar-Hill Y."/>
            <person name="Young J.P."/>
            <person name="Sanders I.R."/>
            <person name="Henrissat B."/>
            <person name="Rensing S.A."/>
            <person name="Grigoriev I.V."/>
            <person name="Corradi N."/>
            <person name="Roux C."/>
            <person name="Martin F."/>
        </authorList>
    </citation>
    <scope>NUCLEOTIDE SEQUENCE</scope>
    <source>
        <strain evidence="2">DAOM 197198</strain>
    </source>
</reference>
<reference evidence="3 4" key="3">
    <citation type="journal article" date="2018" name="New Phytol.">
        <title>High intraspecific genome diversity in the model arbuscular mycorrhizal symbiont Rhizophagus irregularis.</title>
        <authorList>
            <person name="Chen E.C.H."/>
            <person name="Morin E."/>
            <person name="Beaudet D."/>
            <person name="Noel J."/>
            <person name="Yildirir G."/>
            <person name="Ndikumana S."/>
            <person name="Charron P."/>
            <person name="St-Onge C."/>
            <person name="Giorgi J."/>
            <person name="Kruger M."/>
            <person name="Marton T."/>
            <person name="Ropars J."/>
            <person name="Grigoriev I.V."/>
            <person name="Hainaut M."/>
            <person name="Henrissat B."/>
            <person name="Roux C."/>
            <person name="Martin F."/>
            <person name="Corradi N."/>
        </authorList>
    </citation>
    <scope>NUCLEOTIDE SEQUENCE [LARGE SCALE GENOMIC DNA]</scope>
    <source>
        <strain evidence="4">DAOM 181602 / DAOM 197198 / MUCL 43194</strain>
        <strain evidence="3">DAOM 197198</strain>
    </source>
</reference>
<sequence length="438" mass="50113">MSKKRFRLIVPKDITTTKIQSGSTSTLLTFGSDSNTIFINIILLADSLNDETVINSPSTKKKKVQKRDTNPRRTRSSTKKLQSQQEQSKDLNHHTKTIQKRNSQEPLEEYSSSDVEIINSIPTKTTRLSSPNILSEDETTSQNPDVTNLASPKNHIPIASQHEMTSTNSTLHSSIEMQVLQNQESLLQKKPEEVRQEIGNVAIPTQFQNEFEIAYWLAHHKRILDLAANIRNGMMTRTDEGDDSALPSQQFSYELLSTPVEIDQHKKFQLQEECKALFIRTRNNTQELYEELISRVCKISKTDSRIGALLKDVGGWYNTYRCKFHVAVVKLADDFIVTHENAVEPYDELNEFITEDVWRRVLCMHLKATDQQKLKKDEAIITKLGIFMQQVVKAVIIAQKNSRDTQPIIKKYDEHTIDLKIPTKLGVVESLPVRELLN</sequence>
<dbReference type="Proteomes" id="UP000018888">
    <property type="component" value="Unassembled WGS sequence"/>
</dbReference>
<gene>
    <name evidence="3" type="ORF">GLOIN_2v1792160</name>
    <name evidence="2" type="ORF">GLOINDRAFT_84954</name>
</gene>
<evidence type="ECO:0000313" key="4">
    <source>
        <dbReference type="Proteomes" id="UP000018888"/>
    </source>
</evidence>
<accession>U9TH33</accession>
<reference evidence="3 4" key="1">
    <citation type="journal article" date="2013" name="Proc. Natl. Acad. Sci. U.S.A.">
        <title>Genome of an arbuscular mycorrhizal fungus provides insight into the oldest plant symbiosis.</title>
        <authorList>
            <person name="Tisserant E."/>
            <person name="Malbreil M."/>
            <person name="Kuo A."/>
            <person name="Kohler A."/>
            <person name="Symeonidi A."/>
            <person name="Balestrini R."/>
            <person name="Charron P."/>
            <person name="Duensing N."/>
            <person name="Frei Dit Frey N."/>
            <person name="Gianinazzi-Pearson V."/>
            <person name="Gilbert L.B."/>
            <person name="Handa Y."/>
            <person name="Herr J.R."/>
            <person name="Hijri M."/>
            <person name="Koul R."/>
            <person name="Kawaguchi M."/>
            <person name="Krajinski F."/>
            <person name="Lammers P.J."/>
            <person name="Masclaux F.G."/>
            <person name="Murat C."/>
            <person name="Morin E."/>
            <person name="Ndikumana S."/>
            <person name="Pagni M."/>
            <person name="Petitpierre D."/>
            <person name="Requena N."/>
            <person name="Rosikiewicz P."/>
            <person name="Riley R."/>
            <person name="Saito K."/>
            <person name="San Clemente H."/>
            <person name="Shapiro H."/>
            <person name="van Tuinen D."/>
            <person name="Becard G."/>
            <person name="Bonfante P."/>
            <person name="Paszkowski U."/>
            <person name="Shachar-Hill Y.Y."/>
            <person name="Tuskan G.A."/>
            <person name="Young P.W."/>
            <person name="Sanders I.R."/>
            <person name="Henrissat B."/>
            <person name="Rensing S.A."/>
            <person name="Grigoriev I.V."/>
            <person name="Corradi N."/>
            <person name="Roux C."/>
            <person name="Martin F."/>
        </authorList>
    </citation>
    <scope>NUCLEOTIDE SEQUENCE [LARGE SCALE GENOMIC DNA]</scope>
    <source>
        <strain evidence="4">DAOM 181602 / DAOM 197198 / MUCL 43194</strain>
        <strain evidence="3">DAOM 197198</strain>
    </source>
</reference>
<dbReference type="EMBL" id="KI291214">
    <property type="protein sequence ID" value="ESA06747.1"/>
    <property type="molecule type" value="Genomic_DNA"/>
</dbReference>
<dbReference type="EMBL" id="AUPC02000865">
    <property type="protein sequence ID" value="POG53576.1"/>
    <property type="molecule type" value="Genomic_DNA"/>
</dbReference>
<evidence type="ECO:0000313" key="3">
    <source>
        <dbReference type="EMBL" id="POG53576.1"/>
    </source>
</evidence>
<evidence type="ECO:0000313" key="2">
    <source>
        <dbReference type="EMBL" id="ESA06747.1"/>
    </source>
</evidence>
<name>U9TH33_RHIID</name>